<dbReference type="InterPro" id="IPR036291">
    <property type="entry name" value="NAD(P)-bd_dom_sf"/>
</dbReference>
<comment type="caution">
    <text evidence="1">The sequence shown here is derived from an EMBL/GenBank/DDBJ whole genome shotgun (WGS) entry which is preliminary data.</text>
</comment>
<proteinExistence type="predicted"/>
<dbReference type="EMBL" id="LCCZ01000061">
    <property type="protein sequence ID" value="KKS41097.1"/>
    <property type="molecule type" value="Genomic_DNA"/>
</dbReference>
<dbReference type="PATRIC" id="fig|1618341.3.peg.770"/>
<protein>
    <submittedName>
        <fullName evidence="1">CDP-paratose 2-epimerase</fullName>
    </submittedName>
</protein>
<accession>A0A0G0YWX8</accession>
<reference evidence="1 2" key="1">
    <citation type="journal article" date="2015" name="Nature">
        <title>rRNA introns, odd ribosomes, and small enigmatic genomes across a large radiation of phyla.</title>
        <authorList>
            <person name="Brown C.T."/>
            <person name="Hug L.A."/>
            <person name="Thomas B.C."/>
            <person name="Sharon I."/>
            <person name="Castelle C.J."/>
            <person name="Singh A."/>
            <person name="Wilkins M.J."/>
            <person name="Williams K.H."/>
            <person name="Banfield J.F."/>
        </authorList>
    </citation>
    <scope>NUCLEOTIDE SEQUENCE [LARGE SCALE GENOMIC DNA]</scope>
</reference>
<dbReference type="Gene3D" id="3.40.50.720">
    <property type="entry name" value="NAD(P)-binding Rossmann-like Domain"/>
    <property type="match status" value="1"/>
</dbReference>
<gene>
    <name evidence="1" type="ORF">UV05_C0061G0006</name>
</gene>
<sequence length="112" mass="12521">MELTNLGLKIRAGDLAIGNIKQTAGQIYNVGGGAKITLSLLELLDLLEKKLSRKIPFTFADWRPGDQPVYISNIAKITKSLDWQPKIGVEEGTSKMIDWIVKEKDLIEKVLR</sequence>
<dbReference type="SUPFAM" id="SSF51735">
    <property type="entry name" value="NAD(P)-binding Rossmann-fold domains"/>
    <property type="match status" value="1"/>
</dbReference>
<evidence type="ECO:0000313" key="1">
    <source>
        <dbReference type="EMBL" id="KKS41097.1"/>
    </source>
</evidence>
<dbReference type="AlphaFoldDB" id="A0A0G0YWX8"/>
<organism evidence="1 2">
    <name type="scientific">candidate division CPR1 bacterium GW2011_GWA2_42_17</name>
    <dbReference type="NCBI Taxonomy" id="1618341"/>
    <lineage>
        <taxon>Bacteria</taxon>
        <taxon>candidate division CPR1</taxon>
    </lineage>
</organism>
<evidence type="ECO:0000313" key="2">
    <source>
        <dbReference type="Proteomes" id="UP000034875"/>
    </source>
</evidence>
<name>A0A0G0YWX8_9BACT</name>
<dbReference type="Proteomes" id="UP000034875">
    <property type="component" value="Unassembled WGS sequence"/>
</dbReference>